<dbReference type="Gene3D" id="1.20.5.1150">
    <property type="entry name" value="Ribosomal protein S8"/>
    <property type="match status" value="1"/>
</dbReference>
<evidence type="ECO:0000313" key="7">
    <source>
        <dbReference type="EMBL" id="RMA97024.1"/>
    </source>
</evidence>
<evidence type="ECO:0000256" key="3">
    <source>
        <dbReference type="ARBA" id="ARBA00023274"/>
    </source>
</evidence>
<evidence type="ECO:0000256" key="1">
    <source>
        <dbReference type="ARBA" id="ARBA00006640"/>
    </source>
</evidence>
<dbReference type="NCBIfam" id="TIGR00030">
    <property type="entry name" value="S21p"/>
    <property type="match status" value="1"/>
</dbReference>
<dbReference type="Pfam" id="PF01165">
    <property type="entry name" value="Ribosomal_S21"/>
    <property type="match status" value="1"/>
</dbReference>
<dbReference type="InterPro" id="IPR018278">
    <property type="entry name" value="Ribosomal_bS21_CS"/>
</dbReference>
<dbReference type="InterPro" id="IPR038380">
    <property type="entry name" value="Ribosomal_bS21_sf"/>
</dbReference>
<comment type="caution">
    <text evidence="7">The sequence shown here is derived from an EMBL/GenBank/DDBJ whole genome shotgun (WGS) entry which is preliminary data.</text>
</comment>
<dbReference type="OrthoDB" id="9799244at2"/>
<dbReference type="PROSITE" id="PS01181">
    <property type="entry name" value="RIBOSOMAL_S21"/>
    <property type="match status" value="1"/>
</dbReference>
<comment type="similarity">
    <text evidence="1 5 6">Belongs to the bacterial ribosomal protein bS21 family.</text>
</comment>
<dbReference type="GO" id="GO:0003735">
    <property type="term" value="F:structural constituent of ribosome"/>
    <property type="evidence" value="ECO:0007669"/>
    <property type="project" value="InterPro"/>
</dbReference>
<protein>
    <recommendedName>
        <fullName evidence="4 5">Small ribosomal subunit protein bS21</fullName>
    </recommendedName>
</protein>
<reference evidence="7 8" key="1">
    <citation type="submission" date="2018-10" db="EMBL/GenBank/DDBJ databases">
        <title>Genomic Encyclopedia of Archaeal and Bacterial Type Strains, Phase II (KMG-II): from individual species to whole genera.</title>
        <authorList>
            <person name="Goeker M."/>
        </authorList>
    </citation>
    <scope>NUCLEOTIDE SEQUENCE [LARGE SCALE GENOMIC DNA]</scope>
    <source>
        <strain evidence="7 8">VM1</strain>
    </source>
</reference>
<dbReference type="InterPro" id="IPR001911">
    <property type="entry name" value="Ribosomal_bS21"/>
</dbReference>
<dbReference type="GO" id="GO:0006412">
    <property type="term" value="P:translation"/>
    <property type="evidence" value="ECO:0007669"/>
    <property type="project" value="UniProtKB-UniRule"/>
</dbReference>
<keyword evidence="2 5" id="KW-0689">Ribosomal protein</keyword>
<dbReference type="Proteomes" id="UP000280842">
    <property type="component" value="Unassembled WGS sequence"/>
</dbReference>
<evidence type="ECO:0000313" key="8">
    <source>
        <dbReference type="Proteomes" id="UP000280842"/>
    </source>
</evidence>
<evidence type="ECO:0000256" key="2">
    <source>
        <dbReference type="ARBA" id="ARBA00022980"/>
    </source>
</evidence>
<dbReference type="PANTHER" id="PTHR21109">
    <property type="entry name" value="MITOCHONDRIAL 28S RIBOSOMAL PROTEIN S21"/>
    <property type="match status" value="1"/>
</dbReference>
<dbReference type="HAMAP" id="MF_00358">
    <property type="entry name" value="Ribosomal_bS21"/>
    <property type="match status" value="1"/>
</dbReference>
<name>A0A3M0BKR2_9AQUI</name>
<keyword evidence="3 5" id="KW-0687">Ribonucleoprotein</keyword>
<sequence>MAIVEVKPDESIDKALKRFKKICEKEGIITEMKRREFYEKPSVKRKRKQRAARKRLIKALKKKGLL</sequence>
<organism evidence="7 8">
    <name type="scientific">Hydrogenothermus marinus</name>
    <dbReference type="NCBI Taxonomy" id="133270"/>
    <lineage>
        <taxon>Bacteria</taxon>
        <taxon>Pseudomonadati</taxon>
        <taxon>Aquificota</taxon>
        <taxon>Aquificia</taxon>
        <taxon>Aquificales</taxon>
        <taxon>Hydrogenothermaceae</taxon>
        <taxon>Hydrogenothermus</taxon>
    </lineage>
</organism>
<dbReference type="EMBL" id="REFO01000011">
    <property type="protein sequence ID" value="RMA97024.1"/>
    <property type="molecule type" value="Genomic_DNA"/>
</dbReference>
<dbReference type="AlphaFoldDB" id="A0A3M0BKR2"/>
<dbReference type="PRINTS" id="PR00976">
    <property type="entry name" value="RIBOSOMALS21"/>
</dbReference>
<proteinExistence type="inferred from homology"/>
<keyword evidence="8" id="KW-1185">Reference proteome</keyword>
<dbReference type="RefSeq" id="WP_121922818.1">
    <property type="nucleotide sequence ID" value="NZ_REFO01000011.1"/>
</dbReference>
<dbReference type="GO" id="GO:0005840">
    <property type="term" value="C:ribosome"/>
    <property type="evidence" value="ECO:0007669"/>
    <property type="project" value="UniProtKB-KW"/>
</dbReference>
<dbReference type="PANTHER" id="PTHR21109:SF22">
    <property type="entry name" value="SMALL RIBOSOMAL SUBUNIT PROTEIN BS21"/>
    <property type="match status" value="1"/>
</dbReference>
<accession>A0A3M0BKR2</accession>
<evidence type="ECO:0000256" key="5">
    <source>
        <dbReference type="HAMAP-Rule" id="MF_00358"/>
    </source>
</evidence>
<evidence type="ECO:0000256" key="4">
    <source>
        <dbReference type="ARBA" id="ARBA00035135"/>
    </source>
</evidence>
<evidence type="ECO:0000256" key="6">
    <source>
        <dbReference type="RuleBase" id="RU000667"/>
    </source>
</evidence>
<dbReference type="GO" id="GO:1990904">
    <property type="term" value="C:ribonucleoprotein complex"/>
    <property type="evidence" value="ECO:0007669"/>
    <property type="project" value="UniProtKB-KW"/>
</dbReference>
<gene>
    <name evidence="5" type="primary">rpsU</name>
    <name evidence="7" type="ORF">CLV39_0677</name>
</gene>